<gene>
    <name evidence="1" type="ORF">ACH5RR_016294</name>
</gene>
<organism evidence="1 2">
    <name type="scientific">Cinchona calisaya</name>
    <dbReference type="NCBI Taxonomy" id="153742"/>
    <lineage>
        <taxon>Eukaryota</taxon>
        <taxon>Viridiplantae</taxon>
        <taxon>Streptophyta</taxon>
        <taxon>Embryophyta</taxon>
        <taxon>Tracheophyta</taxon>
        <taxon>Spermatophyta</taxon>
        <taxon>Magnoliopsida</taxon>
        <taxon>eudicotyledons</taxon>
        <taxon>Gunneridae</taxon>
        <taxon>Pentapetalae</taxon>
        <taxon>asterids</taxon>
        <taxon>lamiids</taxon>
        <taxon>Gentianales</taxon>
        <taxon>Rubiaceae</taxon>
        <taxon>Cinchonoideae</taxon>
        <taxon>Cinchoneae</taxon>
        <taxon>Cinchona</taxon>
    </lineage>
</organism>
<accession>A0ABD2ZVG8</accession>
<sequence>MGFTTLRKMATDFVKLEHFDGGNFRRWQKKMHFFLATLNVVYVFNTPKPMENDEETLANTRTRQKWENDDYICRRHILNDMSKGLFDTNQNVSSSRELWDKLEAKYMKEDTTTISCLDCFVELGSRMPDC</sequence>
<dbReference type="Pfam" id="PF14223">
    <property type="entry name" value="Retrotran_gag_2"/>
    <property type="match status" value="1"/>
</dbReference>
<reference evidence="1 2" key="1">
    <citation type="submission" date="2024-11" db="EMBL/GenBank/DDBJ databases">
        <title>A near-complete genome assembly of Cinchona calisaya.</title>
        <authorList>
            <person name="Lian D.C."/>
            <person name="Zhao X.W."/>
            <person name="Wei L."/>
        </authorList>
    </citation>
    <scope>NUCLEOTIDE SEQUENCE [LARGE SCALE GENOMIC DNA]</scope>
    <source>
        <tissue evidence="1">Nenye</tissue>
    </source>
</reference>
<evidence type="ECO:0008006" key="3">
    <source>
        <dbReference type="Google" id="ProtNLM"/>
    </source>
</evidence>
<name>A0ABD2ZVG8_9GENT</name>
<evidence type="ECO:0000313" key="2">
    <source>
        <dbReference type="Proteomes" id="UP001630127"/>
    </source>
</evidence>
<keyword evidence="2" id="KW-1185">Reference proteome</keyword>
<dbReference type="EMBL" id="JBJUIK010000007">
    <property type="protein sequence ID" value="KAL3523460.1"/>
    <property type="molecule type" value="Genomic_DNA"/>
</dbReference>
<dbReference type="PANTHER" id="PTHR47592:SF29">
    <property type="entry name" value="ZINC FINGER, CCHC-TYPE"/>
    <property type="match status" value="1"/>
</dbReference>
<dbReference type="AlphaFoldDB" id="A0ABD2ZVG8"/>
<comment type="caution">
    <text evidence="1">The sequence shown here is derived from an EMBL/GenBank/DDBJ whole genome shotgun (WGS) entry which is preliminary data.</text>
</comment>
<dbReference type="PANTHER" id="PTHR47592">
    <property type="entry name" value="PBF68 PROTEIN"/>
    <property type="match status" value="1"/>
</dbReference>
<evidence type="ECO:0000313" key="1">
    <source>
        <dbReference type="EMBL" id="KAL3523460.1"/>
    </source>
</evidence>
<dbReference type="Proteomes" id="UP001630127">
    <property type="component" value="Unassembled WGS sequence"/>
</dbReference>
<protein>
    <recommendedName>
        <fullName evidence="3">Zinc finger, CCHC-type</fullName>
    </recommendedName>
</protein>
<proteinExistence type="predicted"/>